<proteinExistence type="inferred from homology"/>
<evidence type="ECO:0000313" key="8">
    <source>
        <dbReference type="Proteomes" id="UP001085076"/>
    </source>
</evidence>
<feature type="transmembrane region" description="Helical" evidence="6">
    <location>
        <begin position="12"/>
        <end position="32"/>
    </location>
</feature>
<dbReference type="PROSITE" id="PS00086">
    <property type="entry name" value="CYTOCHROME_P450"/>
    <property type="match status" value="1"/>
</dbReference>
<dbReference type="PRINTS" id="PR00463">
    <property type="entry name" value="EP450I"/>
</dbReference>
<feature type="transmembrane region" description="Helical" evidence="6">
    <location>
        <begin position="552"/>
        <end position="569"/>
    </location>
</feature>
<evidence type="ECO:0000256" key="4">
    <source>
        <dbReference type="ARBA" id="ARBA00023004"/>
    </source>
</evidence>
<dbReference type="InterPro" id="IPR036396">
    <property type="entry name" value="Cyt_P450_sf"/>
</dbReference>
<dbReference type="InterPro" id="IPR002401">
    <property type="entry name" value="Cyt_P450_E_grp-I"/>
</dbReference>
<keyword evidence="5" id="KW-0349">Heme</keyword>
<keyword evidence="6" id="KW-1133">Transmembrane helix</keyword>
<accession>A0A9D5C8X4</accession>
<evidence type="ECO:0000256" key="2">
    <source>
        <dbReference type="ARBA" id="ARBA00022723"/>
    </source>
</evidence>
<protein>
    <submittedName>
        <fullName evidence="7">Uncharacterized protein</fullName>
    </submittedName>
</protein>
<keyword evidence="2 5" id="KW-0479">Metal-binding</keyword>
<evidence type="ECO:0000256" key="3">
    <source>
        <dbReference type="ARBA" id="ARBA00023002"/>
    </source>
</evidence>
<dbReference type="SUPFAM" id="SSF48264">
    <property type="entry name" value="Cytochrome P450"/>
    <property type="match status" value="2"/>
</dbReference>
<dbReference type="PANTHER" id="PTHR47951:SF3">
    <property type="entry name" value="CYTOCHROME P450, FAMILY 706, SUBFAMILY A, POLYPEPTIDE 4"/>
    <property type="match status" value="1"/>
</dbReference>
<dbReference type="InterPro" id="IPR001128">
    <property type="entry name" value="Cyt_P450"/>
</dbReference>
<feature type="binding site" description="axial binding residue" evidence="5">
    <location>
        <position position="461"/>
    </location>
    <ligand>
        <name>heme</name>
        <dbReference type="ChEBI" id="CHEBI:30413"/>
    </ligand>
    <ligandPart>
        <name>Fe</name>
        <dbReference type="ChEBI" id="CHEBI:18248"/>
    </ligandPart>
</feature>
<keyword evidence="6" id="KW-0812">Transmembrane</keyword>
<dbReference type="GO" id="GO:0051502">
    <property type="term" value="P:diterpene phytoalexin biosynthetic process"/>
    <property type="evidence" value="ECO:0007669"/>
    <property type="project" value="UniProtKB-ARBA"/>
</dbReference>
<dbReference type="GO" id="GO:0005506">
    <property type="term" value="F:iron ion binding"/>
    <property type="evidence" value="ECO:0007669"/>
    <property type="project" value="InterPro"/>
</dbReference>
<dbReference type="EMBL" id="JAGGNH010000007">
    <property type="protein sequence ID" value="KAJ0968525.1"/>
    <property type="molecule type" value="Genomic_DNA"/>
</dbReference>
<sequence length="865" mass="98144">MAATLINPKNTTTTTILYSTTALIIALCYTAINRWRRCCSLPPGPSRVPIFGNLLSLHSELHTYFATLAKTHGPIFSLKLGNRLGIVITSPEIAKEVLRDHDDVFANRIIPAAAKVVEYITSNIVSSPNGPTLRMLRKVCVREMLGKASLDRVYWLRRREMRALLVRLHGNVGESVDVGAEMFMMVMNVITSMMWGGVVEERGEVGREFREVVGEITEMLGKPNLSDFFPRLERFDLQGIQRKMKEKLVRLDGIFDRIIEERRNRKEGDQGDDDKDFLGFMLRMEEDEVAHGTSSTSSTTPPFTTKHIKALLMDMVVGGTETTSNTVEWAMAELMQKPKMMRRIQEELEQVVGKENVVEESHIPKLTYLGAVIKEVLRLHPALPLLVPHSPSSSCTINGYNVPQGSQVFVNVWAIHRDPCVWEDPLEFMPERFLNMDDSSRWDFSGNDFRYFPFGSGRRICAGIPMAERMVGYALASLLHSFDWNLPEGTKLDLSERFGIVLKKAEPLVAVPTRRFEYKRTAETNRNICYSDNLSEVSHAWSWYQNGESRRMAITFFFFLLSTIIFILYRKAEKIKGMPGLPPGPRGLPLVGYLPFLPPNIHSCFADLAQIFGPVMMMKLGSKQCLILSSPEAAKEVLKDHDATFANHDMTVAARIITFGGQDMVFQPYGPLWRALRKVSVRELLNAQTLNSFRTLRQQEVTLMAKELHRRKGVPVAVGQMGFLTLFNVITSMLWGNSLVAEELETIRGEFREQVVAIVDLLVCTNVSDIFPILERMDLQGVQRKMKQHKEKLDGVLSTIIDRQERTMNTHGDQEKAQDFLQVMLELVKKEDPHDQHLTVDNIKALFTVCTSLILKLSIFMKKIG</sequence>
<dbReference type="PRINTS" id="PR00385">
    <property type="entry name" value="P450"/>
</dbReference>
<organism evidence="7 8">
    <name type="scientific">Dioscorea zingiberensis</name>
    <dbReference type="NCBI Taxonomy" id="325984"/>
    <lineage>
        <taxon>Eukaryota</taxon>
        <taxon>Viridiplantae</taxon>
        <taxon>Streptophyta</taxon>
        <taxon>Embryophyta</taxon>
        <taxon>Tracheophyta</taxon>
        <taxon>Spermatophyta</taxon>
        <taxon>Magnoliopsida</taxon>
        <taxon>Liliopsida</taxon>
        <taxon>Dioscoreales</taxon>
        <taxon>Dioscoreaceae</taxon>
        <taxon>Dioscorea</taxon>
    </lineage>
</organism>
<keyword evidence="3" id="KW-0560">Oxidoreductase</keyword>
<dbReference type="CDD" id="cd11073">
    <property type="entry name" value="CYP76-like"/>
    <property type="match status" value="1"/>
</dbReference>
<dbReference type="AlphaFoldDB" id="A0A9D5C8X4"/>
<dbReference type="Gene3D" id="1.10.630.10">
    <property type="entry name" value="Cytochrome P450"/>
    <property type="match status" value="2"/>
</dbReference>
<name>A0A9D5C8X4_9LILI</name>
<dbReference type="FunFam" id="1.10.630.10:FF:000007">
    <property type="entry name" value="Cytochrome P450 76C4"/>
    <property type="match status" value="1"/>
</dbReference>
<keyword evidence="8" id="KW-1185">Reference proteome</keyword>
<keyword evidence="6" id="KW-0472">Membrane</keyword>
<dbReference type="InterPro" id="IPR017972">
    <property type="entry name" value="Cyt_P450_CS"/>
</dbReference>
<dbReference type="PANTHER" id="PTHR47951">
    <property type="entry name" value="OS08G0547900 PROTEIN"/>
    <property type="match status" value="1"/>
</dbReference>
<feature type="transmembrane region" description="Helical" evidence="6">
    <location>
        <begin position="714"/>
        <end position="735"/>
    </location>
</feature>
<reference evidence="7" key="2">
    <citation type="journal article" date="2022" name="Hortic Res">
        <title>The genome of Dioscorea zingiberensis sheds light on the biosynthesis, origin and evolution of the medicinally important diosgenin saponins.</title>
        <authorList>
            <person name="Li Y."/>
            <person name="Tan C."/>
            <person name="Li Z."/>
            <person name="Guo J."/>
            <person name="Li S."/>
            <person name="Chen X."/>
            <person name="Wang C."/>
            <person name="Dai X."/>
            <person name="Yang H."/>
            <person name="Song W."/>
            <person name="Hou L."/>
            <person name="Xu J."/>
            <person name="Tong Z."/>
            <person name="Xu A."/>
            <person name="Yuan X."/>
            <person name="Wang W."/>
            <person name="Yang Q."/>
            <person name="Chen L."/>
            <person name="Sun Z."/>
            <person name="Wang K."/>
            <person name="Pan B."/>
            <person name="Chen J."/>
            <person name="Bao Y."/>
            <person name="Liu F."/>
            <person name="Qi X."/>
            <person name="Gang D.R."/>
            <person name="Wen J."/>
            <person name="Li J."/>
        </authorList>
    </citation>
    <scope>NUCLEOTIDE SEQUENCE</scope>
    <source>
        <strain evidence="7">Dzin_1.0</strain>
    </source>
</reference>
<dbReference type="OrthoDB" id="6764281at2759"/>
<comment type="cofactor">
    <cofactor evidence="5">
        <name>heme</name>
        <dbReference type="ChEBI" id="CHEBI:30413"/>
    </cofactor>
</comment>
<evidence type="ECO:0000313" key="7">
    <source>
        <dbReference type="EMBL" id="KAJ0968525.1"/>
    </source>
</evidence>
<dbReference type="Pfam" id="PF00067">
    <property type="entry name" value="p450"/>
    <property type="match status" value="2"/>
</dbReference>
<evidence type="ECO:0000256" key="1">
    <source>
        <dbReference type="ARBA" id="ARBA00010617"/>
    </source>
</evidence>
<comment type="caution">
    <text evidence="7">The sequence shown here is derived from an EMBL/GenBank/DDBJ whole genome shotgun (WGS) entry which is preliminary data.</text>
</comment>
<dbReference type="GO" id="GO:0016709">
    <property type="term" value="F:oxidoreductase activity, acting on paired donors, with incorporation or reduction of molecular oxygen, NAD(P)H as one donor, and incorporation of one atom of oxygen"/>
    <property type="evidence" value="ECO:0007669"/>
    <property type="project" value="UniProtKB-ARBA"/>
</dbReference>
<evidence type="ECO:0000256" key="5">
    <source>
        <dbReference type="PIRSR" id="PIRSR602401-1"/>
    </source>
</evidence>
<gene>
    <name evidence="7" type="ORF">J5N97_025442</name>
</gene>
<dbReference type="GO" id="GO:0020037">
    <property type="term" value="F:heme binding"/>
    <property type="evidence" value="ECO:0007669"/>
    <property type="project" value="InterPro"/>
</dbReference>
<comment type="similarity">
    <text evidence="1">Belongs to the cytochrome P450 family.</text>
</comment>
<evidence type="ECO:0000256" key="6">
    <source>
        <dbReference type="SAM" id="Phobius"/>
    </source>
</evidence>
<reference evidence="7" key="1">
    <citation type="submission" date="2021-03" db="EMBL/GenBank/DDBJ databases">
        <authorList>
            <person name="Li Z."/>
            <person name="Yang C."/>
        </authorList>
    </citation>
    <scope>NUCLEOTIDE SEQUENCE</scope>
    <source>
        <strain evidence="7">Dzin_1.0</strain>
        <tissue evidence="7">Leaf</tissue>
    </source>
</reference>
<dbReference type="Proteomes" id="UP001085076">
    <property type="component" value="Miscellaneous, Linkage group lg07"/>
</dbReference>
<keyword evidence="4 5" id="KW-0408">Iron</keyword>